<evidence type="ECO:0000259" key="1">
    <source>
        <dbReference type="PROSITE" id="PS50234"/>
    </source>
</evidence>
<dbReference type="SMART" id="SM00327">
    <property type="entry name" value="VWA"/>
    <property type="match status" value="1"/>
</dbReference>
<feature type="domain" description="VWFA" evidence="1">
    <location>
        <begin position="7"/>
        <end position="162"/>
    </location>
</feature>
<comment type="caution">
    <text evidence="2">The sequence shown here is derived from an EMBL/GenBank/DDBJ whole genome shotgun (WGS) entry which is preliminary data.</text>
</comment>
<proteinExistence type="predicted"/>
<dbReference type="Gene3D" id="3.40.50.410">
    <property type="entry name" value="von Willebrand factor, type A domain"/>
    <property type="match status" value="1"/>
</dbReference>
<dbReference type="InterPro" id="IPR002035">
    <property type="entry name" value="VWF_A"/>
</dbReference>
<dbReference type="AlphaFoldDB" id="A0A6N8EFS1"/>
<dbReference type="InterPro" id="IPR036465">
    <property type="entry name" value="vWFA_dom_sf"/>
</dbReference>
<evidence type="ECO:0000313" key="3">
    <source>
        <dbReference type="Proteomes" id="UP000434044"/>
    </source>
</evidence>
<dbReference type="Proteomes" id="UP000434044">
    <property type="component" value="Unassembled WGS sequence"/>
</dbReference>
<reference evidence="2 3" key="1">
    <citation type="submission" date="2019-11" db="EMBL/GenBank/DDBJ databases">
        <title>Whole-genome sequence of the anaerobic purple sulfur bacterium Allochromatium palmeri DSM 15591.</title>
        <authorList>
            <person name="Kyndt J.A."/>
            <person name="Meyer T.E."/>
        </authorList>
    </citation>
    <scope>NUCLEOTIDE SEQUENCE [LARGE SCALE GENOMIC DNA]</scope>
    <source>
        <strain evidence="2 3">DSM 15591</strain>
    </source>
</reference>
<dbReference type="CDD" id="cd01464">
    <property type="entry name" value="vWA_subfamily"/>
    <property type="match status" value="1"/>
</dbReference>
<dbReference type="Pfam" id="PF00092">
    <property type="entry name" value="VWA"/>
    <property type="match status" value="1"/>
</dbReference>
<dbReference type="EMBL" id="WNKT01000022">
    <property type="protein sequence ID" value="MTW21679.1"/>
    <property type="molecule type" value="Genomic_DNA"/>
</dbReference>
<organism evidence="2 3">
    <name type="scientific">Allochromatium palmeri</name>
    <dbReference type="NCBI Taxonomy" id="231048"/>
    <lineage>
        <taxon>Bacteria</taxon>
        <taxon>Pseudomonadati</taxon>
        <taxon>Pseudomonadota</taxon>
        <taxon>Gammaproteobacteria</taxon>
        <taxon>Chromatiales</taxon>
        <taxon>Chromatiaceae</taxon>
        <taxon>Allochromatium</taxon>
    </lineage>
</organism>
<dbReference type="PROSITE" id="PS50234">
    <property type="entry name" value="VWFA"/>
    <property type="match status" value="1"/>
</dbReference>
<protein>
    <submittedName>
        <fullName evidence="2">VWA domain-containing protein</fullName>
    </submittedName>
</protein>
<keyword evidence="3" id="KW-1185">Reference proteome</keyword>
<accession>A0A6N8EFS1</accession>
<sequence length="213" mass="23151">MSVRRLPVYILLDTSGSMRGEPIHSVNVGLQAMLSALRQDPYALESVHLSIITFDIEAREYLPLTPLDQVQLGEIQVPSSGATFLGAALELLIQHVDRDVKKSTDEAKGDWRPLLFVMTDGSPSDLHNYRQAIPEIHRRHFGSIVACAAGPKAKDEALRELTDRVVRLDTLDTAAFSGFFKWVSASVAVGSSSAGLEGPVTLPPPPAEVQLVL</sequence>
<dbReference type="InterPro" id="IPR011392">
    <property type="entry name" value="Tellurite-R_TerY"/>
</dbReference>
<name>A0A6N8EFS1_9GAMM</name>
<dbReference type="RefSeq" id="WP_155450263.1">
    <property type="nucleotide sequence ID" value="NZ_WNKT01000022.1"/>
</dbReference>
<evidence type="ECO:0000313" key="2">
    <source>
        <dbReference type="EMBL" id="MTW21679.1"/>
    </source>
</evidence>
<dbReference type="PIRSF" id="PIRSF020634">
    <property type="entry name" value="TerY_vWA"/>
    <property type="match status" value="1"/>
</dbReference>
<gene>
    <name evidence="2" type="ORF">GJ668_11325</name>
</gene>
<dbReference type="OrthoDB" id="9806395at2"/>
<dbReference type="SUPFAM" id="SSF53300">
    <property type="entry name" value="vWA-like"/>
    <property type="match status" value="1"/>
</dbReference>